<dbReference type="PANTHER" id="PTHR43298:SF2">
    <property type="entry name" value="FMN_FAD EXPORTER YEEO-RELATED"/>
    <property type="match status" value="1"/>
</dbReference>
<comment type="caution">
    <text evidence="3">The sequence shown here is derived from an EMBL/GenBank/DDBJ whole genome shotgun (WGS) entry which is preliminary data.</text>
</comment>
<keyword evidence="2" id="KW-1133">Transmembrane helix</keyword>
<dbReference type="InterPro" id="IPR002528">
    <property type="entry name" value="MATE_fam"/>
</dbReference>
<reference evidence="3 4" key="1">
    <citation type="journal article" date="2003" name="Genome Res.">
        <title>Genome analysis of F. nucleatum sub spp vincentii and its comparison with the genome of F. nucleatum ATCC 25586.</title>
        <authorList>
            <person name="Kapatral V."/>
            <person name="Ivanova N."/>
            <person name="Anderson I."/>
            <person name="Reznik G."/>
            <person name="Bhattacharyya A."/>
            <person name="Gardner W.L."/>
            <person name="Mikhailova N."/>
            <person name="Lapidus A."/>
            <person name="Larsen N."/>
            <person name="D'Souza M."/>
            <person name="Walunas T."/>
            <person name="Haselkorn R."/>
            <person name="Overbeek R."/>
            <person name="Kyrpides N."/>
        </authorList>
    </citation>
    <scope>NUCLEOTIDE SEQUENCE [LARGE SCALE GENOMIC DNA]</scope>
    <source>
        <strain evidence="3 4">ATCC 49256</strain>
    </source>
</reference>
<evidence type="ECO:0000256" key="1">
    <source>
        <dbReference type="ARBA" id="ARBA00022448"/>
    </source>
</evidence>
<dbReference type="GO" id="GO:0042910">
    <property type="term" value="F:xenobiotic transmembrane transporter activity"/>
    <property type="evidence" value="ECO:0007669"/>
    <property type="project" value="InterPro"/>
</dbReference>
<dbReference type="GO" id="GO:0005886">
    <property type="term" value="C:plasma membrane"/>
    <property type="evidence" value="ECO:0007669"/>
    <property type="project" value="TreeGrafter"/>
</dbReference>
<feature type="transmembrane region" description="Helical" evidence="2">
    <location>
        <begin position="46"/>
        <end position="79"/>
    </location>
</feature>
<dbReference type="Pfam" id="PF01554">
    <property type="entry name" value="MatE"/>
    <property type="match status" value="1"/>
</dbReference>
<evidence type="ECO:0000313" key="4">
    <source>
        <dbReference type="Proteomes" id="UP000006454"/>
    </source>
</evidence>
<proteinExistence type="predicted"/>
<keyword evidence="2" id="KW-0472">Membrane</keyword>
<dbReference type="InterPro" id="IPR050222">
    <property type="entry name" value="MATE_MdtK"/>
</dbReference>
<evidence type="ECO:0000313" key="3">
    <source>
        <dbReference type="EMBL" id="EAA23700.1"/>
    </source>
</evidence>
<sequence length="103" mass="11686">MISDERVILLGSSVMMIISFLIIPQIQAQVTAGVLRGAGDNRFIAIYSLFISAILRPCLAYVFAFILKLGLVGIWMAFFSDEFLKMLLAQYRIQKGIWLQKRI</sequence>
<dbReference type="Proteomes" id="UP000006454">
    <property type="component" value="Unassembled WGS sequence"/>
</dbReference>
<name>Q7P4W5_FUSVC</name>
<gene>
    <name evidence="3" type="ORF">FNV0675</name>
</gene>
<accession>Q7P4W5</accession>
<keyword evidence="2" id="KW-0812">Transmembrane</keyword>
<dbReference type="PANTHER" id="PTHR43298">
    <property type="entry name" value="MULTIDRUG RESISTANCE PROTEIN NORM-RELATED"/>
    <property type="match status" value="1"/>
</dbReference>
<organism evidence="3 4">
    <name type="scientific">Fusobacterium vincentii ATCC 49256</name>
    <dbReference type="NCBI Taxonomy" id="209882"/>
    <lineage>
        <taxon>Bacteria</taxon>
        <taxon>Fusobacteriati</taxon>
        <taxon>Fusobacteriota</taxon>
        <taxon>Fusobacteriia</taxon>
        <taxon>Fusobacteriales</taxon>
        <taxon>Fusobacteriaceae</taxon>
        <taxon>Fusobacterium</taxon>
    </lineage>
</organism>
<evidence type="ECO:0000256" key="2">
    <source>
        <dbReference type="SAM" id="Phobius"/>
    </source>
</evidence>
<keyword evidence="1" id="KW-0813">Transport</keyword>
<dbReference type="AlphaFoldDB" id="Q7P4W5"/>
<dbReference type="EMBL" id="AABF01000094">
    <property type="protein sequence ID" value="EAA23700.1"/>
    <property type="molecule type" value="Genomic_DNA"/>
</dbReference>
<protein>
    <submittedName>
        <fullName evidence="3">Efflux pump</fullName>
    </submittedName>
</protein>
<dbReference type="GO" id="GO:0015297">
    <property type="term" value="F:antiporter activity"/>
    <property type="evidence" value="ECO:0007669"/>
    <property type="project" value="InterPro"/>
</dbReference>
<feature type="transmembrane region" description="Helical" evidence="2">
    <location>
        <begin position="7"/>
        <end position="26"/>
    </location>
</feature>